<dbReference type="InterPro" id="IPR001283">
    <property type="entry name" value="CRISP-related"/>
</dbReference>
<comment type="subcellular location">
    <subcellularLocation>
        <location evidence="1">Secreted</location>
    </subcellularLocation>
</comment>
<keyword evidence="3" id="KW-0964">Secreted</keyword>
<dbReference type="CDD" id="cd05384">
    <property type="entry name" value="CAP_PRY1-like"/>
    <property type="match status" value="1"/>
</dbReference>
<evidence type="ECO:0000256" key="5">
    <source>
        <dbReference type="SAM" id="MobiDB-lite"/>
    </source>
</evidence>
<dbReference type="GO" id="GO:0031982">
    <property type="term" value="C:vesicle"/>
    <property type="evidence" value="ECO:0007669"/>
    <property type="project" value="UniProtKB-ARBA"/>
</dbReference>
<comment type="similarity">
    <text evidence="2">Belongs to the CRISP family.</text>
</comment>
<evidence type="ECO:0000256" key="1">
    <source>
        <dbReference type="ARBA" id="ARBA00004613"/>
    </source>
</evidence>
<keyword evidence="8" id="KW-1185">Reference proteome</keyword>
<evidence type="ECO:0000313" key="7">
    <source>
        <dbReference type="EMBL" id="EGV62377.1"/>
    </source>
</evidence>
<dbReference type="eggNOG" id="KOG3017">
    <property type="taxonomic scope" value="Eukaryota"/>
</dbReference>
<name>G3B8D9_CANTC</name>
<evidence type="ECO:0000256" key="2">
    <source>
        <dbReference type="ARBA" id="ARBA00009923"/>
    </source>
</evidence>
<dbReference type="PROSITE" id="PS01009">
    <property type="entry name" value="CRISP_1"/>
    <property type="match status" value="1"/>
</dbReference>
<dbReference type="SMART" id="SM00198">
    <property type="entry name" value="SCP"/>
    <property type="match status" value="1"/>
</dbReference>
<dbReference type="SUPFAM" id="SSF55797">
    <property type="entry name" value="PR-1-like"/>
    <property type="match status" value="1"/>
</dbReference>
<dbReference type="AlphaFoldDB" id="G3B8D9"/>
<dbReference type="Proteomes" id="UP000000707">
    <property type="component" value="Unassembled WGS sequence"/>
</dbReference>
<accession>G3B8D9</accession>
<dbReference type="HOGENOM" id="CLU_035730_9_2_1"/>
<gene>
    <name evidence="7" type="ORF">CANTEDRAFT_107547</name>
</gene>
<dbReference type="PRINTS" id="PR00837">
    <property type="entry name" value="V5TPXLIKE"/>
</dbReference>
<dbReference type="STRING" id="590646.G3B8D9"/>
<evidence type="ECO:0000259" key="6">
    <source>
        <dbReference type="SMART" id="SM00198"/>
    </source>
</evidence>
<evidence type="ECO:0000313" key="8">
    <source>
        <dbReference type="Proteomes" id="UP000000707"/>
    </source>
</evidence>
<protein>
    <submittedName>
        <fullName evidence="7">PR-1-like protein</fullName>
    </submittedName>
</protein>
<dbReference type="InterPro" id="IPR014044">
    <property type="entry name" value="CAP_dom"/>
</dbReference>
<dbReference type="Pfam" id="PF00188">
    <property type="entry name" value="CAP"/>
    <property type="match status" value="1"/>
</dbReference>
<reference evidence="7 8" key="1">
    <citation type="journal article" date="2011" name="Proc. Natl. Acad. Sci. U.S.A.">
        <title>Comparative genomics of xylose-fermenting fungi for enhanced biofuel production.</title>
        <authorList>
            <person name="Wohlbach D.J."/>
            <person name="Kuo A."/>
            <person name="Sato T.K."/>
            <person name="Potts K.M."/>
            <person name="Salamov A.A."/>
            <person name="LaButti K.M."/>
            <person name="Sun H."/>
            <person name="Clum A."/>
            <person name="Pangilinan J.L."/>
            <person name="Lindquist E.A."/>
            <person name="Lucas S."/>
            <person name="Lapidus A."/>
            <person name="Jin M."/>
            <person name="Gunawan C."/>
            <person name="Balan V."/>
            <person name="Dale B.E."/>
            <person name="Jeffries T.W."/>
            <person name="Zinkel R."/>
            <person name="Barry K.W."/>
            <person name="Grigoriev I.V."/>
            <person name="Gasch A.P."/>
        </authorList>
    </citation>
    <scope>NUCLEOTIDE SEQUENCE [LARGE SCALE GENOMIC DNA]</scope>
    <source>
        <strain evidence="8">ATCC 10573 / BCRC 21748 / CBS 615 / JCM 9827 / NBRC 10315 / NRRL Y-1498 / VKM Y-70</strain>
    </source>
</reference>
<dbReference type="InterPro" id="IPR018244">
    <property type="entry name" value="Allrgn_V5/Tpx1_CS"/>
</dbReference>
<dbReference type="FunFam" id="3.40.33.10:FF:000012">
    <property type="entry name" value="Secreted protein PRY1"/>
    <property type="match status" value="1"/>
</dbReference>
<evidence type="ECO:0000256" key="3">
    <source>
        <dbReference type="ARBA" id="ARBA00022525"/>
    </source>
</evidence>
<dbReference type="EMBL" id="GL996527">
    <property type="protein sequence ID" value="EGV62377.1"/>
    <property type="molecule type" value="Genomic_DNA"/>
</dbReference>
<proteinExistence type="inferred from homology"/>
<feature type="region of interest" description="Disordered" evidence="5">
    <location>
        <begin position="1"/>
        <end position="21"/>
    </location>
</feature>
<organism evidence="8">
    <name type="scientific">Candida tenuis (strain ATCC 10573 / BCRC 21748 / CBS 615 / JCM 9827 / NBRC 10315 / NRRL Y-1498 / VKM Y-70)</name>
    <name type="common">Yeast</name>
    <name type="synonym">Yamadazyma tenuis</name>
    <dbReference type="NCBI Taxonomy" id="590646"/>
    <lineage>
        <taxon>Eukaryota</taxon>
        <taxon>Fungi</taxon>
        <taxon>Dikarya</taxon>
        <taxon>Ascomycota</taxon>
        <taxon>Saccharomycotina</taxon>
        <taxon>Pichiomycetes</taxon>
        <taxon>Debaryomycetaceae</taxon>
        <taxon>Yamadazyma</taxon>
    </lineage>
</organism>
<feature type="domain" description="SCP" evidence="6">
    <location>
        <begin position="27"/>
        <end position="158"/>
    </location>
</feature>
<dbReference type="GO" id="GO:0005576">
    <property type="term" value="C:extracellular region"/>
    <property type="evidence" value="ECO:0007669"/>
    <property type="project" value="UniProtKB-SubCell"/>
</dbReference>
<evidence type="ECO:0000256" key="4">
    <source>
        <dbReference type="ARBA" id="ARBA00022729"/>
    </source>
</evidence>
<keyword evidence="4" id="KW-0732">Signal</keyword>
<dbReference type="OrthoDB" id="337038at2759"/>
<dbReference type="Gene3D" id="3.40.33.10">
    <property type="entry name" value="CAP"/>
    <property type="match status" value="1"/>
</dbReference>
<sequence length="178" mass="19311">TSPTTPTTTSPTTSSTAVATSTGDLSDFQQSILDEHNIKRDLHGVQHLQWNSTLAQYAADYAASTFSCNNVQLIHSGGPYGENLAAGYKGGASPVDAWYDEIQYYDFSNPGFSESAGHFTQVVWKSTSQLGCAYVTCDNAWQQYTICEYSNQRGNIVGTDSATGKTYFEENVVEPISS</sequence>
<dbReference type="PANTHER" id="PTHR10334">
    <property type="entry name" value="CYSTEINE-RICH SECRETORY PROTEIN-RELATED"/>
    <property type="match status" value="1"/>
</dbReference>
<dbReference type="InterPro" id="IPR035940">
    <property type="entry name" value="CAP_sf"/>
</dbReference>
<feature type="non-terminal residue" evidence="7">
    <location>
        <position position="1"/>
    </location>
</feature>